<keyword evidence="3" id="KW-1185">Reference proteome</keyword>
<dbReference type="EMBL" id="JBHLWO010000002">
    <property type="protein sequence ID" value="MFC0319124.1"/>
    <property type="molecule type" value="Genomic_DNA"/>
</dbReference>
<sequence length="163" mass="18914">MDFYRTPGYLIFGSRLRRLSEYYISELNSVYQQLGIPFDTSWFSFFYILSKTEDISLVDLSNRLQISHSSVSQMIHNLRRKKLVKSVRDKQDGRKQVVTLTKLGRKMLDDIKPVWKSIESIMSAFEAEEESLTGFLERLSKLENALKAKPLGECILADMQLAH</sequence>
<dbReference type="SMART" id="SM00347">
    <property type="entry name" value="HTH_MARR"/>
    <property type="match status" value="1"/>
</dbReference>
<dbReference type="PROSITE" id="PS50995">
    <property type="entry name" value="HTH_MARR_2"/>
    <property type="match status" value="1"/>
</dbReference>
<gene>
    <name evidence="2" type="ORF">ACFFI0_12440</name>
</gene>
<evidence type="ECO:0000259" key="1">
    <source>
        <dbReference type="PROSITE" id="PS50995"/>
    </source>
</evidence>
<dbReference type="RefSeq" id="WP_130857821.1">
    <property type="nucleotide sequence ID" value="NZ_JBHLWO010000002.1"/>
</dbReference>
<dbReference type="SUPFAM" id="SSF46785">
    <property type="entry name" value="Winged helix' DNA-binding domain"/>
    <property type="match status" value="1"/>
</dbReference>
<dbReference type="Proteomes" id="UP001589774">
    <property type="component" value="Unassembled WGS sequence"/>
</dbReference>
<dbReference type="PANTHER" id="PTHR33164">
    <property type="entry name" value="TRANSCRIPTIONAL REGULATOR, MARR FAMILY"/>
    <property type="match status" value="1"/>
</dbReference>
<dbReference type="InterPro" id="IPR036388">
    <property type="entry name" value="WH-like_DNA-bd_sf"/>
</dbReference>
<feature type="domain" description="HTH marR-type" evidence="1">
    <location>
        <begin position="9"/>
        <end position="144"/>
    </location>
</feature>
<evidence type="ECO:0000313" key="3">
    <source>
        <dbReference type="Proteomes" id="UP001589774"/>
    </source>
</evidence>
<dbReference type="Pfam" id="PF12802">
    <property type="entry name" value="MarR_2"/>
    <property type="match status" value="1"/>
</dbReference>
<comment type="caution">
    <text evidence="2">The sequence shown here is derived from an EMBL/GenBank/DDBJ whole genome shotgun (WGS) entry which is preliminary data.</text>
</comment>
<dbReference type="Gene3D" id="1.10.10.10">
    <property type="entry name" value="Winged helix-like DNA-binding domain superfamily/Winged helix DNA-binding domain"/>
    <property type="match status" value="1"/>
</dbReference>
<name>A0ABV6HKJ8_9SPHI</name>
<dbReference type="InterPro" id="IPR039422">
    <property type="entry name" value="MarR/SlyA-like"/>
</dbReference>
<organism evidence="2 3">
    <name type="scientific">Olivibacter oleidegradans</name>
    <dbReference type="NCBI Taxonomy" id="760123"/>
    <lineage>
        <taxon>Bacteria</taxon>
        <taxon>Pseudomonadati</taxon>
        <taxon>Bacteroidota</taxon>
        <taxon>Sphingobacteriia</taxon>
        <taxon>Sphingobacteriales</taxon>
        <taxon>Sphingobacteriaceae</taxon>
        <taxon>Olivibacter</taxon>
    </lineage>
</organism>
<reference evidence="2 3" key="1">
    <citation type="submission" date="2024-09" db="EMBL/GenBank/DDBJ databases">
        <authorList>
            <person name="Sun Q."/>
            <person name="Mori K."/>
        </authorList>
    </citation>
    <scope>NUCLEOTIDE SEQUENCE [LARGE SCALE GENOMIC DNA]</scope>
    <source>
        <strain evidence="2 3">CCM 7765</strain>
    </source>
</reference>
<dbReference type="InterPro" id="IPR000835">
    <property type="entry name" value="HTH_MarR-typ"/>
</dbReference>
<dbReference type="InterPro" id="IPR036390">
    <property type="entry name" value="WH_DNA-bd_sf"/>
</dbReference>
<protein>
    <submittedName>
        <fullName evidence="2">MarR family winged helix-turn-helix transcriptional regulator</fullName>
    </submittedName>
</protein>
<accession>A0ABV6HKJ8</accession>
<proteinExistence type="predicted"/>
<dbReference type="PANTHER" id="PTHR33164:SF43">
    <property type="entry name" value="HTH-TYPE TRANSCRIPTIONAL REPRESSOR YETL"/>
    <property type="match status" value="1"/>
</dbReference>
<evidence type="ECO:0000313" key="2">
    <source>
        <dbReference type="EMBL" id="MFC0319124.1"/>
    </source>
</evidence>